<dbReference type="NCBIfam" id="TIGR02824">
    <property type="entry name" value="quinone_pig3"/>
    <property type="match status" value="1"/>
</dbReference>
<accession>A0A6P2IPP5</accession>
<protein>
    <submittedName>
        <fullName evidence="4">Zinc-binding dehydrogenase</fullName>
    </submittedName>
</protein>
<dbReference type="PANTHER" id="PTHR48106:SF8">
    <property type="entry name" value="OS02G0805600 PROTEIN"/>
    <property type="match status" value="1"/>
</dbReference>
<dbReference type="GO" id="GO:0016651">
    <property type="term" value="F:oxidoreductase activity, acting on NAD(P)H"/>
    <property type="evidence" value="ECO:0007669"/>
    <property type="project" value="TreeGrafter"/>
</dbReference>
<keyword evidence="2" id="KW-0560">Oxidoreductase</keyword>
<dbReference type="AlphaFoldDB" id="A0A6P2IPP5"/>
<dbReference type="InterPro" id="IPR036291">
    <property type="entry name" value="NAD(P)-bd_dom_sf"/>
</dbReference>
<sequence>MIDDVKPLPADMTAIEIVRPGGPEVLVPATRAVPSPAAGEVLIRIHAAGVNGPDVFQRKGLYDPPPGASDIPGLEVAGEVVAIGRDVTRFAIGDRVCALIPGGGYAEYAVANESNTLAIPEGLGMAEAAAMPETFMTVWLNLFQRGGFKAGESVLIHGGASGIGTTATMLAKAFGASKIITTVGSDAQRDASVRLGADHAIDYRNEDFVEAVARFTDGKGVDVIVDIIAGDYVARNFKAAALNGRIVQIGVINGPAKELDLFPMLTKRLTHIGSTLRSRTYEEKAQIIRELEHAVWPLIRQGTVKPQVYRLFALHDARAAHELMDSGRHIGKIVLVTPAAEPALRAAIAANAKHST</sequence>
<organism evidence="4 5">
    <name type="scientific">Burkholderia latens</name>
    <dbReference type="NCBI Taxonomy" id="488446"/>
    <lineage>
        <taxon>Bacteria</taxon>
        <taxon>Pseudomonadati</taxon>
        <taxon>Pseudomonadota</taxon>
        <taxon>Betaproteobacteria</taxon>
        <taxon>Burkholderiales</taxon>
        <taxon>Burkholderiaceae</taxon>
        <taxon>Burkholderia</taxon>
        <taxon>Burkholderia cepacia complex</taxon>
    </lineage>
</organism>
<dbReference type="SUPFAM" id="SSF50129">
    <property type="entry name" value="GroES-like"/>
    <property type="match status" value="1"/>
</dbReference>
<dbReference type="Proteomes" id="UP000494222">
    <property type="component" value="Unassembled WGS sequence"/>
</dbReference>
<dbReference type="InterPro" id="IPR013154">
    <property type="entry name" value="ADH-like_N"/>
</dbReference>
<dbReference type="SMART" id="SM00829">
    <property type="entry name" value="PKS_ER"/>
    <property type="match status" value="1"/>
</dbReference>
<feature type="domain" description="Enoyl reductase (ER)" evidence="3">
    <location>
        <begin position="21"/>
        <end position="335"/>
    </location>
</feature>
<evidence type="ECO:0000259" key="3">
    <source>
        <dbReference type="SMART" id="SM00829"/>
    </source>
</evidence>
<dbReference type="EMBL" id="CABVPL010000006">
    <property type="protein sequence ID" value="VWB30790.1"/>
    <property type="molecule type" value="Genomic_DNA"/>
</dbReference>
<reference evidence="4 5" key="1">
    <citation type="submission" date="2019-09" db="EMBL/GenBank/DDBJ databases">
        <authorList>
            <person name="Depoorter E."/>
        </authorList>
    </citation>
    <scope>NUCLEOTIDE SEQUENCE [LARGE SCALE GENOMIC DNA]</scope>
    <source>
        <strain evidence="4">LMG 24064</strain>
    </source>
</reference>
<dbReference type="Gene3D" id="3.90.180.10">
    <property type="entry name" value="Medium-chain alcohol dehydrogenases, catalytic domain"/>
    <property type="match status" value="1"/>
</dbReference>
<dbReference type="InterPro" id="IPR011032">
    <property type="entry name" value="GroES-like_sf"/>
</dbReference>
<dbReference type="Pfam" id="PF00107">
    <property type="entry name" value="ADH_zinc_N"/>
    <property type="match status" value="1"/>
</dbReference>
<proteinExistence type="predicted"/>
<keyword evidence="1" id="KW-0521">NADP</keyword>
<evidence type="ECO:0000256" key="1">
    <source>
        <dbReference type="ARBA" id="ARBA00022857"/>
    </source>
</evidence>
<dbReference type="InterPro" id="IPR020843">
    <property type="entry name" value="ER"/>
</dbReference>
<evidence type="ECO:0000313" key="5">
    <source>
        <dbReference type="Proteomes" id="UP000494222"/>
    </source>
</evidence>
<dbReference type="InterPro" id="IPR013149">
    <property type="entry name" value="ADH-like_C"/>
</dbReference>
<dbReference type="GO" id="GO:0070402">
    <property type="term" value="F:NADPH binding"/>
    <property type="evidence" value="ECO:0007669"/>
    <property type="project" value="TreeGrafter"/>
</dbReference>
<evidence type="ECO:0000256" key="2">
    <source>
        <dbReference type="ARBA" id="ARBA00023002"/>
    </source>
</evidence>
<dbReference type="Gene3D" id="3.40.50.720">
    <property type="entry name" value="NAD(P)-binding Rossmann-like Domain"/>
    <property type="match status" value="1"/>
</dbReference>
<dbReference type="SUPFAM" id="SSF51735">
    <property type="entry name" value="NAD(P)-binding Rossmann-fold domains"/>
    <property type="match status" value="1"/>
</dbReference>
<dbReference type="CDD" id="cd05276">
    <property type="entry name" value="p53_inducible_oxidoreductase"/>
    <property type="match status" value="1"/>
</dbReference>
<evidence type="ECO:0000313" key="4">
    <source>
        <dbReference type="EMBL" id="VWB30790.1"/>
    </source>
</evidence>
<dbReference type="PANTHER" id="PTHR48106">
    <property type="entry name" value="QUINONE OXIDOREDUCTASE PIG3-RELATED"/>
    <property type="match status" value="1"/>
</dbReference>
<gene>
    <name evidence="4" type="ORF">BLA24064_01301</name>
</gene>
<dbReference type="Pfam" id="PF08240">
    <property type="entry name" value="ADH_N"/>
    <property type="match status" value="1"/>
</dbReference>
<name>A0A6P2IPP5_9BURK</name>
<dbReference type="InterPro" id="IPR014189">
    <property type="entry name" value="Quinone_OxRdtase_PIG3"/>
</dbReference>